<keyword evidence="1" id="KW-0472">Membrane</keyword>
<reference evidence="3 4" key="1">
    <citation type="submission" date="2021-03" db="EMBL/GenBank/DDBJ databases">
        <title>Antimicrobial resistance genes in bacteria isolated from Japanese honey, and their potential for conferring macrolide and lincosamide resistance in the American foulbrood pathogen Paenibacillus larvae.</title>
        <authorList>
            <person name="Okamoto M."/>
            <person name="Kumagai M."/>
            <person name="Kanamori H."/>
            <person name="Takamatsu D."/>
        </authorList>
    </citation>
    <scope>NUCLEOTIDE SEQUENCE [LARGE SCALE GENOMIC DNA]</scope>
    <source>
        <strain evidence="3 4">J1TS3</strain>
    </source>
</reference>
<evidence type="ECO:0000313" key="4">
    <source>
        <dbReference type="Proteomes" id="UP000680279"/>
    </source>
</evidence>
<keyword evidence="3" id="KW-0012">Acyltransferase</keyword>
<dbReference type="InterPro" id="IPR000639">
    <property type="entry name" value="Epox_hydrolase-like"/>
</dbReference>
<keyword evidence="1" id="KW-1133">Transmembrane helix</keyword>
<dbReference type="EMBL" id="BOQT01000001">
    <property type="protein sequence ID" value="GIN19189.1"/>
    <property type="molecule type" value="Genomic_DNA"/>
</dbReference>
<organism evidence="3 4">
    <name type="scientific">Siminovitchia fordii</name>
    <dbReference type="NCBI Taxonomy" id="254759"/>
    <lineage>
        <taxon>Bacteria</taxon>
        <taxon>Bacillati</taxon>
        <taxon>Bacillota</taxon>
        <taxon>Bacilli</taxon>
        <taxon>Bacillales</taxon>
        <taxon>Bacillaceae</taxon>
        <taxon>Siminovitchia</taxon>
    </lineage>
</organism>
<dbReference type="PANTHER" id="PTHR43798">
    <property type="entry name" value="MONOACYLGLYCEROL LIPASE"/>
    <property type="match status" value="1"/>
</dbReference>
<keyword evidence="4" id="KW-1185">Reference proteome</keyword>
<evidence type="ECO:0000256" key="1">
    <source>
        <dbReference type="SAM" id="Phobius"/>
    </source>
</evidence>
<dbReference type="Proteomes" id="UP000680279">
    <property type="component" value="Unassembled WGS sequence"/>
</dbReference>
<keyword evidence="1" id="KW-0812">Transmembrane</keyword>
<dbReference type="InterPro" id="IPR050266">
    <property type="entry name" value="AB_hydrolase_sf"/>
</dbReference>
<name>A0ABQ4K097_9BACI</name>
<dbReference type="GO" id="GO:0016746">
    <property type="term" value="F:acyltransferase activity"/>
    <property type="evidence" value="ECO:0007669"/>
    <property type="project" value="UniProtKB-KW"/>
</dbReference>
<evidence type="ECO:0000313" key="3">
    <source>
        <dbReference type="EMBL" id="GIN19189.1"/>
    </source>
</evidence>
<dbReference type="GO" id="GO:0016787">
    <property type="term" value="F:hydrolase activity"/>
    <property type="evidence" value="ECO:0007669"/>
    <property type="project" value="UniProtKB-KW"/>
</dbReference>
<comment type="caution">
    <text evidence="3">The sequence shown here is derived from an EMBL/GenBank/DDBJ whole genome shotgun (WGS) entry which is preliminary data.</text>
</comment>
<dbReference type="InterPro" id="IPR000073">
    <property type="entry name" value="AB_hydrolase_1"/>
</dbReference>
<dbReference type="PRINTS" id="PR00111">
    <property type="entry name" value="ABHYDROLASE"/>
</dbReference>
<dbReference type="PRINTS" id="PR00412">
    <property type="entry name" value="EPOXHYDRLASE"/>
</dbReference>
<feature type="transmembrane region" description="Helical" evidence="1">
    <location>
        <begin position="9"/>
        <end position="29"/>
    </location>
</feature>
<dbReference type="Gene3D" id="3.40.50.1820">
    <property type="entry name" value="alpha/beta hydrolase"/>
    <property type="match status" value="1"/>
</dbReference>
<dbReference type="RefSeq" id="WP_245542415.1">
    <property type="nucleotide sequence ID" value="NZ_BOQT01000001.1"/>
</dbReference>
<dbReference type="SUPFAM" id="SSF53474">
    <property type="entry name" value="alpha/beta-Hydrolases"/>
    <property type="match status" value="1"/>
</dbReference>
<sequence length="321" mass="35535">MKRGYQKMLIIFFASLLLMYLGLYFYNIVEVKKGEESFPPKGKFVTVDSVRLHYYIEGEGKPIVFLHGAMLSGNDYKDVLHLAASQGYQGLAFDRPGYGYSDRPEGKVTPISQAALIREALKEIGVDEPIIIVGHSWSGTMTLSYAQQFPEEVAGIVLLGAAMFKEGYPAENGDALSKIVTTPIAGDFILNTLLRTALGKGLAKSTVNSTFFPENAPEEYLEETIALGFRPDQFKANREDVLEFPKTSKKISSTYSNIDIPTIVVVGEKDPFGTIEQGKRLINEITNSQLQVIPNIGHMIPILHPTVVMEAVDLLKPHKFD</sequence>
<evidence type="ECO:0000259" key="2">
    <source>
        <dbReference type="Pfam" id="PF00561"/>
    </source>
</evidence>
<dbReference type="InterPro" id="IPR029058">
    <property type="entry name" value="AB_hydrolase_fold"/>
</dbReference>
<gene>
    <name evidence="3" type="ORF">J1TS3_03230</name>
</gene>
<keyword evidence="3" id="KW-0808">Transferase</keyword>
<dbReference type="Pfam" id="PF00561">
    <property type="entry name" value="Abhydrolase_1"/>
    <property type="match status" value="1"/>
</dbReference>
<protein>
    <submittedName>
        <fullName evidence="3">Hydrolase or acyltransferase</fullName>
    </submittedName>
</protein>
<keyword evidence="3" id="KW-0378">Hydrolase</keyword>
<feature type="domain" description="AB hydrolase-1" evidence="2">
    <location>
        <begin position="61"/>
        <end position="305"/>
    </location>
</feature>
<accession>A0ABQ4K097</accession>
<proteinExistence type="predicted"/>